<evidence type="ECO:0000256" key="1">
    <source>
        <dbReference type="SAM" id="Phobius"/>
    </source>
</evidence>
<keyword evidence="1" id="KW-0812">Transmembrane</keyword>
<organism evidence="2">
    <name type="scientific">marine sediment metagenome</name>
    <dbReference type="NCBI Taxonomy" id="412755"/>
    <lineage>
        <taxon>unclassified sequences</taxon>
        <taxon>metagenomes</taxon>
        <taxon>ecological metagenomes</taxon>
    </lineage>
</organism>
<gene>
    <name evidence="2" type="ORF">LCGC14_0795440</name>
</gene>
<dbReference type="EMBL" id="LAZR01002117">
    <property type="protein sequence ID" value="KKN34245.1"/>
    <property type="molecule type" value="Genomic_DNA"/>
</dbReference>
<feature type="transmembrane region" description="Helical" evidence="1">
    <location>
        <begin position="34"/>
        <end position="51"/>
    </location>
</feature>
<protein>
    <submittedName>
        <fullName evidence="2">Uncharacterized protein</fullName>
    </submittedName>
</protein>
<keyword evidence="1" id="KW-1133">Transmembrane helix</keyword>
<evidence type="ECO:0000313" key="2">
    <source>
        <dbReference type="EMBL" id="KKN34245.1"/>
    </source>
</evidence>
<keyword evidence="1" id="KW-0472">Membrane</keyword>
<name>A0A0F9PR67_9ZZZZ</name>
<reference evidence="2" key="1">
    <citation type="journal article" date="2015" name="Nature">
        <title>Complex archaea that bridge the gap between prokaryotes and eukaryotes.</title>
        <authorList>
            <person name="Spang A."/>
            <person name="Saw J.H."/>
            <person name="Jorgensen S.L."/>
            <person name="Zaremba-Niedzwiedzka K."/>
            <person name="Martijn J."/>
            <person name="Lind A.E."/>
            <person name="van Eijk R."/>
            <person name="Schleper C."/>
            <person name="Guy L."/>
            <person name="Ettema T.J."/>
        </authorList>
    </citation>
    <scope>NUCLEOTIDE SEQUENCE</scope>
</reference>
<comment type="caution">
    <text evidence="2">The sequence shown here is derived from an EMBL/GenBank/DDBJ whole genome shotgun (WGS) entry which is preliminary data.</text>
</comment>
<proteinExistence type="predicted"/>
<sequence>MTTTHATSNGHDSLRRLADRYAARATYHRKRANRWALAMVACVVVGLVVLLW</sequence>
<dbReference type="AlphaFoldDB" id="A0A0F9PR67"/>
<accession>A0A0F9PR67</accession>